<gene>
    <name evidence="8" type="ORF">M3202_16080</name>
</gene>
<evidence type="ECO:0000256" key="2">
    <source>
        <dbReference type="ARBA" id="ARBA00010876"/>
    </source>
</evidence>
<dbReference type="InterPro" id="IPR006225">
    <property type="entry name" value="PsdUridine_synth_RluC/D"/>
</dbReference>
<keyword evidence="9" id="KW-1185">Reference proteome</keyword>
<dbReference type="InterPro" id="IPR006145">
    <property type="entry name" value="PsdUridine_synth_RsuA/RluA"/>
</dbReference>
<evidence type="ECO:0000256" key="5">
    <source>
        <dbReference type="PROSITE-ProRule" id="PRU00182"/>
    </source>
</evidence>
<dbReference type="GO" id="GO:0000455">
    <property type="term" value="P:enzyme-directed rRNA pseudouridine synthesis"/>
    <property type="evidence" value="ECO:0007669"/>
    <property type="project" value="TreeGrafter"/>
</dbReference>
<comment type="function">
    <text evidence="6">Responsible for synthesis of pseudouridine from uracil.</text>
</comment>
<accession>A0A9X2DUC8</accession>
<reference evidence="8" key="1">
    <citation type="submission" date="2022-05" db="EMBL/GenBank/DDBJ databases">
        <title>Comparative Genomics of Spacecraft Associated Microbes.</title>
        <authorList>
            <person name="Tran M.T."/>
            <person name="Wright A."/>
            <person name="Seuylemezian A."/>
            <person name="Eisen J."/>
            <person name="Coil D."/>
        </authorList>
    </citation>
    <scope>NUCLEOTIDE SEQUENCE</scope>
    <source>
        <strain evidence="8">214.1.1</strain>
    </source>
</reference>
<dbReference type="PANTHER" id="PTHR21600:SF35">
    <property type="entry name" value="PSEUDOURIDINE SYNTHASE"/>
    <property type="match status" value="1"/>
</dbReference>
<dbReference type="NCBIfam" id="TIGR00005">
    <property type="entry name" value="rluA_subfam"/>
    <property type="match status" value="1"/>
</dbReference>
<organism evidence="8 9">
    <name type="scientific">Halalkalibacter oceani</name>
    <dbReference type="NCBI Taxonomy" id="1653776"/>
    <lineage>
        <taxon>Bacteria</taxon>
        <taxon>Bacillati</taxon>
        <taxon>Bacillota</taxon>
        <taxon>Bacilli</taxon>
        <taxon>Bacillales</taxon>
        <taxon>Bacillaceae</taxon>
        <taxon>Halalkalibacter</taxon>
    </lineage>
</organism>
<dbReference type="Pfam" id="PF00849">
    <property type="entry name" value="PseudoU_synth_2"/>
    <property type="match status" value="1"/>
</dbReference>
<dbReference type="GO" id="GO:0009982">
    <property type="term" value="F:pseudouridine synthase activity"/>
    <property type="evidence" value="ECO:0007669"/>
    <property type="project" value="InterPro"/>
</dbReference>
<evidence type="ECO:0000313" key="9">
    <source>
        <dbReference type="Proteomes" id="UP001139179"/>
    </source>
</evidence>
<evidence type="ECO:0000256" key="1">
    <source>
        <dbReference type="ARBA" id="ARBA00000073"/>
    </source>
</evidence>
<dbReference type="PANTHER" id="PTHR21600">
    <property type="entry name" value="MITOCHONDRIAL RNA PSEUDOURIDINE SYNTHASE"/>
    <property type="match status" value="1"/>
</dbReference>
<dbReference type="CDD" id="cd02869">
    <property type="entry name" value="PseudoU_synth_RluA_like"/>
    <property type="match status" value="1"/>
</dbReference>
<name>A0A9X2DUC8_9BACI</name>
<feature type="active site" evidence="4">
    <location>
        <position position="140"/>
    </location>
</feature>
<proteinExistence type="inferred from homology"/>
<dbReference type="EC" id="5.4.99.-" evidence="6"/>
<dbReference type="GO" id="GO:0003723">
    <property type="term" value="F:RNA binding"/>
    <property type="evidence" value="ECO:0007669"/>
    <property type="project" value="UniProtKB-KW"/>
</dbReference>
<dbReference type="EMBL" id="JAMBOL010000017">
    <property type="protein sequence ID" value="MCM3715585.1"/>
    <property type="molecule type" value="Genomic_DNA"/>
</dbReference>
<dbReference type="FunFam" id="3.30.2350.10:FF:000005">
    <property type="entry name" value="Pseudouridine synthase"/>
    <property type="match status" value="1"/>
</dbReference>
<keyword evidence="3 6" id="KW-0413">Isomerase</keyword>
<dbReference type="InterPro" id="IPR050188">
    <property type="entry name" value="RluA_PseudoU_synthase"/>
</dbReference>
<dbReference type="RefSeq" id="WP_251224319.1">
    <property type="nucleotide sequence ID" value="NZ_JAMBOL010000017.1"/>
</dbReference>
<dbReference type="InterPro" id="IPR020103">
    <property type="entry name" value="PsdUridine_synth_cat_dom_sf"/>
</dbReference>
<feature type="domain" description="Pseudouridine synthase RsuA/RluA-like" evidence="7">
    <location>
        <begin position="93"/>
        <end position="244"/>
    </location>
</feature>
<dbReference type="Proteomes" id="UP001139179">
    <property type="component" value="Unassembled WGS sequence"/>
</dbReference>
<dbReference type="AlphaFoldDB" id="A0A9X2DUC8"/>
<comment type="caution">
    <text evidence="8">The sequence shown here is derived from an EMBL/GenBank/DDBJ whole genome shotgun (WGS) entry which is preliminary data.</text>
</comment>
<comment type="catalytic activity">
    <reaction evidence="1 6">
        <text>a uridine in RNA = a pseudouridine in RNA</text>
        <dbReference type="Rhea" id="RHEA:48348"/>
        <dbReference type="Rhea" id="RHEA-COMP:12068"/>
        <dbReference type="Rhea" id="RHEA-COMP:12069"/>
        <dbReference type="ChEBI" id="CHEBI:65314"/>
        <dbReference type="ChEBI" id="CHEBI:65315"/>
    </reaction>
</comment>
<dbReference type="GO" id="GO:0140098">
    <property type="term" value="F:catalytic activity, acting on RNA"/>
    <property type="evidence" value="ECO:0007669"/>
    <property type="project" value="UniProtKB-ARBA"/>
</dbReference>
<evidence type="ECO:0000256" key="6">
    <source>
        <dbReference type="RuleBase" id="RU362028"/>
    </source>
</evidence>
<sequence length="298" mass="33777">MNKYTAKVDWIVGSDCDQQLLRLFLREGCQLSKRTLADIKFNGGRILLNGREATVRATVYEGDRVTVELPPEEVSPSMQPEKLELKIVYEDSHLLVLNKPAGMATIPSREHPRHSLANAVLGYYQEKAIPATFHAVNRLDKDTSGLLVVAKHRFAHDRLSKLQQQGRLKRRYLAIVAGKLSEERGTIDLPIARQDDSIITRQVDARGQRAITHYEVEAYLEHATFVKIALETGRTHQIRVHFSHVGHPLLGDDLYGGPVEQIKRQALHCYRLEVEHPFTEEILVFEQPLPGDMKTLLG</sequence>
<protein>
    <recommendedName>
        <fullName evidence="6">Pseudouridine synthase</fullName>
        <ecNumber evidence="6">5.4.99.-</ecNumber>
    </recommendedName>
</protein>
<dbReference type="SUPFAM" id="SSF55120">
    <property type="entry name" value="Pseudouridine synthase"/>
    <property type="match status" value="1"/>
</dbReference>
<evidence type="ECO:0000259" key="7">
    <source>
        <dbReference type="Pfam" id="PF00849"/>
    </source>
</evidence>
<dbReference type="PROSITE" id="PS01129">
    <property type="entry name" value="PSI_RLU"/>
    <property type="match status" value="1"/>
</dbReference>
<dbReference type="PROSITE" id="PS50889">
    <property type="entry name" value="S4"/>
    <property type="match status" value="1"/>
</dbReference>
<keyword evidence="5" id="KW-0694">RNA-binding</keyword>
<dbReference type="InterPro" id="IPR006224">
    <property type="entry name" value="PsdUridine_synth_RluA-like_CS"/>
</dbReference>
<evidence type="ECO:0000256" key="4">
    <source>
        <dbReference type="PIRSR" id="PIRSR606225-1"/>
    </source>
</evidence>
<dbReference type="Gene3D" id="3.30.2350.10">
    <property type="entry name" value="Pseudouridine synthase"/>
    <property type="match status" value="1"/>
</dbReference>
<comment type="similarity">
    <text evidence="2 6">Belongs to the pseudouridine synthase RluA family.</text>
</comment>
<evidence type="ECO:0000313" key="8">
    <source>
        <dbReference type="EMBL" id="MCM3715585.1"/>
    </source>
</evidence>
<evidence type="ECO:0000256" key="3">
    <source>
        <dbReference type="ARBA" id="ARBA00023235"/>
    </source>
</evidence>